<reference evidence="2" key="2">
    <citation type="journal article" date="2016" name="Sci. Rep.">
        <title>Dictyocaulus viviparus genome, variome and transcriptome elucidate lungworm biology and support future intervention.</title>
        <authorList>
            <person name="McNulty S.N."/>
            <person name="Strube C."/>
            <person name="Rosa B.A."/>
            <person name="Martin J.C."/>
            <person name="Tyagi R."/>
            <person name="Choi Y.J."/>
            <person name="Wang Q."/>
            <person name="Hallsworth Pepin K."/>
            <person name="Zhang X."/>
            <person name="Ozersky P."/>
            <person name="Wilson R.K."/>
            <person name="Sternberg P.W."/>
            <person name="Gasser R.B."/>
            <person name="Mitreva M."/>
        </authorList>
    </citation>
    <scope>NUCLEOTIDE SEQUENCE [LARGE SCALE GENOMIC DNA]</scope>
    <source>
        <strain evidence="2">HannoverDv2000</strain>
    </source>
</reference>
<gene>
    <name evidence="1" type="ORF">DICVIV_10137</name>
</gene>
<accession>A0A0D8XNA4</accession>
<sequence length="281" mass="33640">MILEKEYSYRRDDGRISNATHRFYDRNGKYVNRNTRQGCDLDITRDYNYARVPQIPSRRCKSVERRYEERLEYEELEKRMWITDKRQDPHEWRDVITQQRQAAPGRPAEAQKMHDANSYLGELPAIINRKFEESCKLEKEQRQTSEHGYCDTMEDRLRDVRNHEKSSNYGRIGKSYMPEYRSRLYDSSRYENHREIRNNRGTVTADPSLTSEYRLREQNPPSTDYVKRDTNVKFRDGMRHDTFTNNDQVVAVSGKHRCAHCADELGELTNVSPLRNKMFFM</sequence>
<dbReference type="OrthoDB" id="15627at2759"/>
<proteinExistence type="predicted"/>
<dbReference type="STRING" id="29172.A0A0D8XNA4"/>
<evidence type="ECO:0000313" key="1">
    <source>
        <dbReference type="EMBL" id="KJH43851.1"/>
    </source>
</evidence>
<reference evidence="1 2" key="1">
    <citation type="submission" date="2013-11" db="EMBL/GenBank/DDBJ databases">
        <title>Draft genome of the bovine lungworm Dictyocaulus viviparus.</title>
        <authorList>
            <person name="Mitreva M."/>
        </authorList>
    </citation>
    <scope>NUCLEOTIDE SEQUENCE [LARGE SCALE GENOMIC DNA]</scope>
    <source>
        <strain evidence="1 2">HannoverDv2000</strain>
    </source>
</reference>
<organism evidence="1 2">
    <name type="scientific">Dictyocaulus viviparus</name>
    <name type="common">Bovine lungworm</name>
    <dbReference type="NCBI Taxonomy" id="29172"/>
    <lineage>
        <taxon>Eukaryota</taxon>
        <taxon>Metazoa</taxon>
        <taxon>Ecdysozoa</taxon>
        <taxon>Nematoda</taxon>
        <taxon>Chromadorea</taxon>
        <taxon>Rhabditida</taxon>
        <taxon>Rhabditina</taxon>
        <taxon>Rhabditomorpha</taxon>
        <taxon>Strongyloidea</taxon>
        <taxon>Metastrongylidae</taxon>
        <taxon>Dictyocaulus</taxon>
    </lineage>
</organism>
<evidence type="ECO:0000313" key="2">
    <source>
        <dbReference type="Proteomes" id="UP000053766"/>
    </source>
</evidence>
<dbReference type="EMBL" id="KN716521">
    <property type="protein sequence ID" value="KJH43851.1"/>
    <property type="molecule type" value="Genomic_DNA"/>
</dbReference>
<protein>
    <submittedName>
        <fullName evidence="1">Uncharacterized protein</fullName>
    </submittedName>
</protein>
<dbReference type="Proteomes" id="UP000053766">
    <property type="component" value="Unassembled WGS sequence"/>
</dbReference>
<keyword evidence="2" id="KW-1185">Reference proteome</keyword>
<dbReference type="AlphaFoldDB" id="A0A0D8XNA4"/>
<name>A0A0D8XNA4_DICVI</name>